<dbReference type="STRING" id="1529.SAMN04487885_11222"/>
<evidence type="ECO:0000256" key="3">
    <source>
        <dbReference type="ARBA" id="ARBA00023143"/>
    </source>
</evidence>
<keyword evidence="9" id="KW-1185">Reference proteome</keyword>
<comment type="similarity">
    <text evidence="2 4">Belongs to the FliE family.</text>
</comment>
<dbReference type="Proteomes" id="UP000246114">
    <property type="component" value="Unassembled WGS sequence"/>
</dbReference>
<keyword evidence="8" id="KW-0969">Cilium</keyword>
<dbReference type="GO" id="GO:0005198">
    <property type="term" value="F:structural molecule activity"/>
    <property type="evidence" value="ECO:0007669"/>
    <property type="project" value="UniProtKB-UniRule"/>
</dbReference>
<organism evidence="8 9">
    <name type="scientific">Clostridium cadaveris</name>
    <dbReference type="NCBI Taxonomy" id="1529"/>
    <lineage>
        <taxon>Bacteria</taxon>
        <taxon>Bacillati</taxon>
        <taxon>Bacillota</taxon>
        <taxon>Clostridia</taxon>
        <taxon>Eubacteriales</taxon>
        <taxon>Clostridiaceae</taxon>
        <taxon>Clostridium</taxon>
    </lineage>
</organism>
<dbReference type="AlphaFoldDB" id="A0A1I2LWC7"/>
<dbReference type="EMBL" id="FOOE01000012">
    <property type="protein sequence ID" value="SFF83595.1"/>
    <property type="molecule type" value="Genomic_DNA"/>
</dbReference>
<evidence type="ECO:0000256" key="5">
    <source>
        <dbReference type="NCBIfam" id="TIGR00205"/>
    </source>
</evidence>
<dbReference type="InterPro" id="IPR001624">
    <property type="entry name" value="FliE"/>
</dbReference>
<name>A0A1I2LWC7_9CLOT</name>
<dbReference type="EMBL" id="QAMZ01000048">
    <property type="protein sequence ID" value="PWL52510.1"/>
    <property type="molecule type" value="Genomic_DNA"/>
</dbReference>
<comment type="subcellular location">
    <subcellularLocation>
        <location evidence="1 4">Bacterial flagellum basal body</location>
    </subcellularLocation>
</comment>
<gene>
    <name evidence="4" type="primary">fliE</name>
    <name evidence="7" type="ORF">DBY38_10260</name>
    <name evidence="8" type="ORF">SAMN04487885_11222</name>
</gene>
<evidence type="ECO:0000256" key="1">
    <source>
        <dbReference type="ARBA" id="ARBA00004117"/>
    </source>
</evidence>
<dbReference type="OrthoDB" id="9812413at2"/>
<dbReference type="NCBIfam" id="TIGR00205">
    <property type="entry name" value="fliE"/>
    <property type="match status" value="1"/>
</dbReference>
<evidence type="ECO:0000256" key="6">
    <source>
        <dbReference type="SAM" id="MobiDB-lite"/>
    </source>
</evidence>
<dbReference type="GO" id="GO:0009425">
    <property type="term" value="C:bacterial-type flagellum basal body"/>
    <property type="evidence" value="ECO:0007669"/>
    <property type="project" value="UniProtKB-SubCell"/>
</dbReference>
<keyword evidence="8" id="KW-0966">Cell projection</keyword>
<dbReference type="GO" id="GO:0071973">
    <property type="term" value="P:bacterial-type flagellum-dependent cell motility"/>
    <property type="evidence" value="ECO:0007669"/>
    <property type="project" value="InterPro"/>
</dbReference>
<keyword evidence="3 4" id="KW-0975">Bacterial flagellum</keyword>
<dbReference type="PRINTS" id="PR01006">
    <property type="entry name" value="FLGHOOKFLIE"/>
</dbReference>
<evidence type="ECO:0000313" key="9">
    <source>
        <dbReference type="Proteomes" id="UP000182135"/>
    </source>
</evidence>
<reference evidence="7 10" key="2">
    <citation type="submission" date="2018-03" db="EMBL/GenBank/DDBJ databases">
        <title>The uncultured portion of the human microbiome is neutrally assembled.</title>
        <authorList>
            <person name="Jeraldo P."/>
            <person name="Boardman L."/>
            <person name="White B.A."/>
            <person name="Nelson H."/>
            <person name="Goldenfeld N."/>
            <person name="Chia N."/>
        </authorList>
    </citation>
    <scope>NUCLEOTIDE SEQUENCE [LARGE SCALE GENOMIC DNA]</scope>
    <source>
        <strain evidence="7">CIM:MAG 903</strain>
    </source>
</reference>
<evidence type="ECO:0000256" key="4">
    <source>
        <dbReference type="HAMAP-Rule" id="MF_00724"/>
    </source>
</evidence>
<protein>
    <recommendedName>
        <fullName evidence="4 5">Flagellar hook-basal body complex protein FliE</fullName>
    </recommendedName>
</protein>
<dbReference type="Proteomes" id="UP000182135">
    <property type="component" value="Unassembled WGS sequence"/>
</dbReference>
<dbReference type="Pfam" id="PF02049">
    <property type="entry name" value="FliE"/>
    <property type="match status" value="1"/>
</dbReference>
<evidence type="ECO:0000313" key="8">
    <source>
        <dbReference type="EMBL" id="SFF83595.1"/>
    </source>
</evidence>
<evidence type="ECO:0000256" key="2">
    <source>
        <dbReference type="ARBA" id="ARBA00009272"/>
    </source>
</evidence>
<reference evidence="8 9" key="1">
    <citation type="submission" date="2016-10" db="EMBL/GenBank/DDBJ databases">
        <authorList>
            <person name="de Groot N.N."/>
        </authorList>
    </citation>
    <scope>NUCLEOTIDE SEQUENCE [LARGE SCALE GENOMIC DNA]</scope>
    <source>
        <strain evidence="8 9">NLAE-zl-G419</strain>
    </source>
</reference>
<keyword evidence="8" id="KW-0282">Flagellum</keyword>
<sequence length="99" mass="11185">MNVQSIGTSSLLNNIETKKTSIEPENENNFSKMINDAIGKVNDSQINADNKIESFVKGEDVNMHEVMLSMQEAQISMQLLIEVRNKVVEAYQEVNKIQL</sequence>
<dbReference type="HAMAP" id="MF_00724">
    <property type="entry name" value="FliE"/>
    <property type="match status" value="1"/>
</dbReference>
<proteinExistence type="inferred from homology"/>
<feature type="compositionally biased region" description="Polar residues" evidence="6">
    <location>
        <begin position="1"/>
        <end position="15"/>
    </location>
</feature>
<dbReference type="PANTHER" id="PTHR34653:SF1">
    <property type="entry name" value="FLAGELLAR HOOK-BASAL BODY COMPLEX PROTEIN FLIE"/>
    <property type="match status" value="1"/>
</dbReference>
<dbReference type="PANTHER" id="PTHR34653">
    <property type="match status" value="1"/>
</dbReference>
<dbReference type="GO" id="GO:0003774">
    <property type="term" value="F:cytoskeletal motor activity"/>
    <property type="evidence" value="ECO:0007669"/>
    <property type="project" value="InterPro"/>
</dbReference>
<evidence type="ECO:0000313" key="7">
    <source>
        <dbReference type="EMBL" id="PWL52510.1"/>
    </source>
</evidence>
<evidence type="ECO:0000313" key="10">
    <source>
        <dbReference type="Proteomes" id="UP000246114"/>
    </source>
</evidence>
<dbReference type="GeneID" id="90544978"/>
<dbReference type="eggNOG" id="COG1677">
    <property type="taxonomic scope" value="Bacteria"/>
</dbReference>
<dbReference type="RefSeq" id="WP_027639895.1">
    <property type="nucleotide sequence ID" value="NZ_BAAACD010000011.1"/>
</dbReference>
<feature type="region of interest" description="Disordered" evidence="6">
    <location>
        <begin position="1"/>
        <end position="20"/>
    </location>
</feature>
<accession>A0A1I2LWC7</accession>